<dbReference type="Proteomes" id="UP000305100">
    <property type="component" value="Unassembled WGS sequence"/>
</dbReference>
<dbReference type="PANTHER" id="PTHR43031:SF17">
    <property type="entry name" value="SULFURTRANSFERASE YTWF-RELATED"/>
    <property type="match status" value="1"/>
</dbReference>
<dbReference type="InterPro" id="IPR050229">
    <property type="entry name" value="GlpE_sulfurtransferase"/>
</dbReference>
<dbReference type="OrthoDB" id="9800872at2"/>
<dbReference type="InterPro" id="IPR001763">
    <property type="entry name" value="Rhodanese-like_dom"/>
</dbReference>
<accession>A0A5R9CYE0</accession>
<name>A0A5R9CYE0_9LACO</name>
<feature type="domain" description="Rhodanese" evidence="1">
    <location>
        <begin position="33"/>
        <end position="117"/>
    </location>
</feature>
<gene>
    <name evidence="2" type="ORF">FEZ41_01735</name>
</gene>
<evidence type="ECO:0000313" key="2">
    <source>
        <dbReference type="EMBL" id="TLQ20767.1"/>
    </source>
</evidence>
<dbReference type="PANTHER" id="PTHR43031">
    <property type="entry name" value="FAD-DEPENDENT OXIDOREDUCTASE"/>
    <property type="match status" value="1"/>
</dbReference>
<dbReference type="SMART" id="SM00450">
    <property type="entry name" value="RHOD"/>
    <property type="match status" value="1"/>
</dbReference>
<dbReference type="InterPro" id="IPR036873">
    <property type="entry name" value="Rhodanese-like_dom_sf"/>
</dbReference>
<dbReference type="Gene3D" id="3.40.250.10">
    <property type="entry name" value="Rhodanese-like domain"/>
    <property type="match status" value="1"/>
</dbReference>
<dbReference type="SUPFAM" id="SSF52821">
    <property type="entry name" value="Rhodanese/Cell cycle control phosphatase"/>
    <property type="match status" value="1"/>
</dbReference>
<dbReference type="CDD" id="cd00158">
    <property type="entry name" value="RHOD"/>
    <property type="match status" value="1"/>
</dbReference>
<dbReference type="EMBL" id="VBSX01000003">
    <property type="protein sequence ID" value="TLQ20767.1"/>
    <property type="molecule type" value="Genomic_DNA"/>
</dbReference>
<comment type="caution">
    <text evidence="2">The sequence shown here is derived from an EMBL/GenBank/DDBJ whole genome shotgun (WGS) entry which is preliminary data.</text>
</comment>
<dbReference type="Pfam" id="PF00581">
    <property type="entry name" value="Rhodanese"/>
    <property type="match status" value="1"/>
</dbReference>
<sequence>MIIKNTHGGMQEKINLLFAKFKSISTNELQNELAKKPTIVDVREDFEYRAGHIPTAVNLPLSTLGNQVSRVKKSQPWYLICRSGARSKRAAMMLSKAGYDVINVKGGMNAWNGPVQG</sequence>
<dbReference type="AlphaFoldDB" id="A0A5R9CYE0"/>
<dbReference type="PROSITE" id="PS50206">
    <property type="entry name" value="RHODANESE_3"/>
    <property type="match status" value="1"/>
</dbReference>
<protein>
    <submittedName>
        <fullName evidence="2">Rhodanese-like domain-containing protein</fullName>
    </submittedName>
</protein>
<proteinExistence type="predicted"/>
<evidence type="ECO:0000313" key="3">
    <source>
        <dbReference type="Proteomes" id="UP000305100"/>
    </source>
</evidence>
<organism evidence="2 3">
    <name type="scientific">Lentilactobacillus parafarraginis</name>
    <dbReference type="NCBI Taxonomy" id="390842"/>
    <lineage>
        <taxon>Bacteria</taxon>
        <taxon>Bacillati</taxon>
        <taxon>Bacillota</taxon>
        <taxon>Bacilli</taxon>
        <taxon>Lactobacillales</taxon>
        <taxon>Lactobacillaceae</taxon>
        <taxon>Lentilactobacillus</taxon>
    </lineage>
</organism>
<evidence type="ECO:0000259" key="1">
    <source>
        <dbReference type="PROSITE" id="PS50206"/>
    </source>
</evidence>
<reference evidence="2 3" key="1">
    <citation type="submission" date="2019-05" db="EMBL/GenBank/DDBJ databases">
        <title>The metagenome of a microbial culture collection derived from dairy environment covers the genomic content of the human microbiome.</title>
        <authorList>
            <person name="Roder T."/>
            <person name="Wuthrich D."/>
            <person name="Sattari Z."/>
            <person name="Von Ah U."/>
            <person name="Bar C."/>
            <person name="Ronchi F."/>
            <person name="Macpherson A.J."/>
            <person name="Ganal-Vonarburg S.C."/>
            <person name="Bruggmann R."/>
            <person name="Vergeres G."/>
        </authorList>
    </citation>
    <scope>NUCLEOTIDE SEQUENCE [LARGE SCALE GENOMIC DNA]</scope>
    <source>
        <strain evidence="2 3">FAM 1079</strain>
    </source>
</reference>